<sequence length="1210" mass="135627">MDLAVNEAGDQHATGQAVALSSVVYAASNALNLDQTWLARLMAFALRAFCASNDWQSIVQKGSRYYSLCGSTVEGSRFSEQNFPVLIYAQQQIVNHQEALLKTAEQELNAFVTAFQEQEAKKKKKKSRLVVEEVLPPEELAFRASKQEMELKIQQLVSARDLERDKLVELEETFDAVSRAVNKSLQALNSCHELVEKYRRLKSQDDPPALRRQILASFNRCVILARQKRQTRVVCQALQETGDFHLASGDLNAARKSWLEALDNAYSTLNVGATWREVLTPTADQFLEGSKDKINGDELWIGLQCCSALAKLTLHSSGVNEQQAVSYALMGAAIFTRFYCCSVPHPTKCFLYGSYRIAGQFWPGRELLTDPDRVSAFPLGLFFVLLPEILLQYGHQHATTVMPVIAGYEYVAESCLEDDNHIANARRLRVEALVQCGRFHEAFQVLGTLIRGRMSDMEPDTVSFHDGKHLLDESNRPALDWLLSLKMEQVQVDLEKRHPHALVIHILASILHLAVTLSRHESRYDRDTAIVRSAAKKMAQALLSIVQPSETVEDSSRTWEELQFHRVRTDFHLQLSYLAFFEGDWNASKASSMDAIAEINLIPFELRLELDQKLKFSLVLSRGTFLAQCRVQLVACCLAQTCYRSAFETAQLALEETRVAGEEQLRQQLEMQRLHASVFLGEREKSERELFDLREDALVGHTSESLTYVYMIQTLSSILRSKALVTSQSVLKAVHGKEAKRVLDVLLEHDGWVGVGSSSSSLEKRLNLYRPAVPEFVQVHSDLAQVLLELPFDLEHDNSTVRQERALASVNDGLRALEHTAKRMAATKARLLLLKGILLARPMRDNNSTPIQQFEDCTEAFTGCIKASIEGGYDRQVVRCALIELVDLFGRKLLPDCEDTHVQAAFHYLNLALEVQKHEFVLFDTLELQNGSVSSVEKLPASVCVSINAQSESEEDSTTAPSNSKAPDVTSLVNFFVRLLRMQHILPVSAAELQDTCALLHSFLVLHHSSYGRLACLTDLPPVPSSDPEIRAGLVCALWGQDLAPALAITPGDSNSKLTFYFTLGTTKVSIIEGSPAAGNDEAMTRVEKFASSPLLSKRCNLDRQSVHHLKAALSSLRTQMEDEDSLLIDRSLFPKMLLLSLRQVQQLFRLHASEEEGRGKENLIDRFGNPISIECTLEIVRRLEDLFSINKGVNIADNELCYFLRDLLD</sequence>
<keyword evidence="1" id="KW-0282">Flagellum</keyword>
<organism evidence="1 2">
    <name type="scientific">Phytophthora citrophthora</name>
    <dbReference type="NCBI Taxonomy" id="4793"/>
    <lineage>
        <taxon>Eukaryota</taxon>
        <taxon>Sar</taxon>
        <taxon>Stramenopiles</taxon>
        <taxon>Oomycota</taxon>
        <taxon>Peronosporomycetes</taxon>
        <taxon>Peronosporales</taxon>
        <taxon>Peronosporaceae</taxon>
        <taxon>Phytophthora</taxon>
    </lineage>
</organism>
<accession>A0AAD9LDY8</accession>
<dbReference type="Proteomes" id="UP001259832">
    <property type="component" value="Unassembled WGS sequence"/>
</dbReference>
<dbReference type="AlphaFoldDB" id="A0AAD9LDY8"/>
<dbReference type="PANTHER" id="PTHR33487:SF1">
    <property type="entry name" value="CILIA- AND FLAGELLA-ASSOCIATED PROTEIN 54"/>
    <property type="match status" value="1"/>
</dbReference>
<name>A0AAD9LDY8_9STRA</name>
<keyword evidence="1" id="KW-0969">Cilium</keyword>
<gene>
    <name evidence="1" type="ORF">P3T76_012414</name>
</gene>
<keyword evidence="2" id="KW-1185">Reference proteome</keyword>
<dbReference type="EMBL" id="JASMQC010000031">
    <property type="protein sequence ID" value="KAK1931914.1"/>
    <property type="molecule type" value="Genomic_DNA"/>
</dbReference>
<evidence type="ECO:0000313" key="2">
    <source>
        <dbReference type="Proteomes" id="UP001259832"/>
    </source>
</evidence>
<evidence type="ECO:0000313" key="1">
    <source>
        <dbReference type="EMBL" id="KAK1931914.1"/>
    </source>
</evidence>
<proteinExistence type="predicted"/>
<dbReference type="PANTHER" id="PTHR33487">
    <property type="entry name" value="CILIA- AND FLAGELLA-ASSOCIATED PROTEIN 54"/>
    <property type="match status" value="1"/>
</dbReference>
<protein>
    <submittedName>
        <fullName evidence="1">Cilia- and flagella-associated protein 54</fullName>
    </submittedName>
</protein>
<keyword evidence="1" id="KW-0966">Cell projection</keyword>
<reference evidence="1" key="1">
    <citation type="submission" date="2023-08" db="EMBL/GenBank/DDBJ databases">
        <title>Reference Genome Resource for the Citrus Pathogen Phytophthora citrophthora.</title>
        <authorList>
            <person name="Moller H."/>
            <person name="Coetzee B."/>
            <person name="Rose L.J."/>
            <person name="Van Niekerk J.M."/>
        </authorList>
    </citation>
    <scope>NUCLEOTIDE SEQUENCE</scope>
    <source>
        <strain evidence="1">STE-U-9442</strain>
    </source>
</reference>
<dbReference type="GO" id="GO:0060271">
    <property type="term" value="P:cilium assembly"/>
    <property type="evidence" value="ECO:0007669"/>
    <property type="project" value="TreeGrafter"/>
</dbReference>
<comment type="caution">
    <text evidence="1">The sequence shown here is derived from an EMBL/GenBank/DDBJ whole genome shotgun (WGS) entry which is preliminary data.</text>
</comment>